<protein>
    <submittedName>
        <fullName evidence="1">Uncharacterized protein</fullName>
    </submittedName>
</protein>
<accession>A0A699RQV2</accession>
<dbReference type="EMBL" id="BKCJ011113456">
    <property type="protein sequence ID" value="GFC88026.1"/>
    <property type="molecule type" value="Genomic_DNA"/>
</dbReference>
<proteinExistence type="predicted"/>
<sequence length="93" mass="11063">MDKEIDLEKKIKELDNIVYKVGQSAQTVHMLTKPQVFYDDTHKQALRYQNPFYLKKAQRIKLTLYDSIVISKKHDVVYVDDSEETLILEEECR</sequence>
<reference evidence="1" key="1">
    <citation type="journal article" date="2019" name="Sci. Rep.">
        <title>Draft genome of Tanacetum cinerariifolium, the natural source of mosquito coil.</title>
        <authorList>
            <person name="Yamashiro T."/>
            <person name="Shiraishi A."/>
            <person name="Satake H."/>
            <person name="Nakayama K."/>
        </authorList>
    </citation>
    <scope>NUCLEOTIDE SEQUENCE</scope>
</reference>
<gene>
    <name evidence="1" type="ORF">Tci_859996</name>
</gene>
<organism evidence="1">
    <name type="scientific">Tanacetum cinerariifolium</name>
    <name type="common">Dalmatian daisy</name>
    <name type="synonym">Chrysanthemum cinerariifolium</name>
    <dbReference type="NCBI Taxonomy" id="118510"/>
    <lineage>
        <taxon>Eukaryota</taxon>
        <taxon>Viridiplantae</taxon>
        <taxon>Streptophyta</taxon>
        <taxon>Embryophyta</taxon>
        <taxon>Tracheophyta</taxon>
        <taxon>Spermatophyta</taxon>
        <taxon>Magnoliopsida</taxon>
        <taxon>eudicotyledons</taxon>
        <taxon>Gunneridae</taxon>
        <taxon>Pentapetalae</taxon>
        <taxon>asterids</taxon>
        <taxon>campanulids</taxon>
        <taxon>Asterales</taxon>
        <taxon>Asteraceae</taxon>
        <taxon>Asteroideae</taxon>
        <taxon>Anthemideae</taxon>
        <taxon>Anthemidinae</taxon>
        <taxon>Tanacetum</taxon>
    </lineage>
</organism>
<evidence type="ECO:0000313" key="1">
    <source>
        <dbReference type="EMBL" id="GFC88026.1"/>
    </source>
</evidence>
<dbReference type="AlphaFoldDB" id="A0A699RQV2"/>
<name>A0A699RQV2_TANCI</name>
<comment type="caution">
    <text evidence="1">The sequence shown here is derived from an EMBL/GenBank/DDBJ whole genome shotgun (WGS) entry which is preliminary data.</text>
</comment>